<accession>A0AA36HSM6</accession>
<gene>
    <name evidence="2" type="ORF">EVOR1521_LOCUS3628</name>
</gene>
<dbReference type="AlphaFoldDB" id="A0AA36HSM6"/>
<keyword evidence="3" id="KW-1185">Reference proteome</keyword>
<reference evidence="2" key="1">
    <citation type="submission" date="2023-08" db="EMBL/GenBank/DDBJ databases">
        <authorList>
            <person name="Chen Y."/>
            <person name="Shah S."/>
            <person name="Dougan E. K."/>
            <person name="Thang M."/>
            <person name="Chan C."/>
        </authorList>
    </citation>
    <scope>NUCLEOTIDE SEQUENCE</scope>
</reference>
<feature type="compositionally biased region" description="Basic residues" evidence="1">
    <location>
        <begin position="87"/>
        <end position="97"/>
    </location>
</feature>
<evidence type="ECO:0000256" key="1">
    <source>
        <dbReference type="SAM" id="MobiDB-lite"/>
    </source>
</evidence>
<dbReference type="EMBL" id="CAUJNA010000224">
    <property type="protein sequence ID" value="CAJ1373942.1"/>
    <property type="molecule type" value="Genomic_DNA"/>
</dbReference>
<proteinExistence type="predicted"/>
<comment type="caution">
    <text evidence="2">The sequence shown here is derived from an EMBL/GenBank/DDBJ whole genome shotgun (WGS) entry which is preliminary data.</text>
</comment>
<name>A0AA36HSM6_9DINO</name>
<feature type="region of interest" description="Disordered" evidence="1">
    <location>
        <begin position="56"/>
        <end position="97"/>
    </location>
</feature>
<protein>
    <submittedName>
        <fullName evidence="2">Uncharacterized protein</fullName>
    </submittedName>
</protein>
<evidence type="ECO:0000313" key="2">
    <source>
        <dbReference type="EMBL" id="CAJ1373942.1"/>
    </source>
</evidence>
<dbReference type="Proteomes" id="UP001178507">
    <property type="component" value="Unassembled WGS sequence"/>
</dbReference>
<sequence>MQLDAYLSEHQLPPVHVAEAQALAGGSEKSRLGELSGQAASMLRIIFDEGSASLVTPQAPAPAKAPSGYQAATDEGTEAAKDADAGKKRRWARNKAA</sequence>
<organism evidence="2 3">
    <name type="scientific">Effrenium voratum</name>
    <dbReference type="NCBI Taxonomy" id="2562239"/>
    <lineage>
        <taxon>Eukaryota</taxon>
        <taxon>Sar</taxon>
        <taxon>Alveolata</taxon>
        <taxon>Dinophyceae</taxon>
        <taxon>Suessiales</taxon>
        <taxon>Symbiodiniaceae</taxon>
        <taxon>Effrenium</taxon>
    </lineage>
</organism>
<evidence type="ECO:0000313" key="3">
    <source>
        <dbReference type="Proteomes" id="UP001178507"/>
    </source>
</evidence>